<gene>
    <name evidence="3" type="primary">LOC101891634</name>
</gene>
<dbReference type="SUPFAM" id="SSF54197">
    <property type="entry name" value="HIT-like"/>
    <property type="match status" value="1"/>
</dbReference>
<dbReference type="InterPro" id="IPR036265">
    <property type="entry name" value="HIT-like_sf"/>
</dbReference>
<keyword evidence="2" id="KW-1185">Reference proteome</keyword>
<reference evidence="3" key="1">
    <citation type="submission" date="2025-08" db="UniProtKB">
        <authorList>
            <consortium name="RefSeq"/>
        </authorList>
    </citation>
    <scope>IDENTIFICATION</scope>
    <source>
        <strain evidence="3">Aabys</strain>
        <tissue evidence="3">Whole body</tissue>
    </source>
</reference>
<dbReference type="RefSeq" id="XP_011291213.2">
    <property type="nucleotide sequence ID" value="XM_011292911.3"/>
</dbReference>
<dbReference type="STRING" id="7370.A0A1I8MHL3"/>
<dbReference type="Gene3D" id="3.30.428.10">
    <property type="entry name" value="HIT-like"/>
    <property type="match status" value="1"/>
</dbReference>
<dbReference type="InterPro" id="IPR032566">
    <property type="entry name" value="Znf-C2HE"/>
</dbReference>
<sequence length="191" mass="22091">MATNSWANGLVKTLKDPTTHIISSNLAAVIQDKYAKAKHHYLVLPFEDIPSIFNLTSQHISLLQEMHLLALNVIEVKGQTQDNFLIGFHNQPSMQRLHLHVISKDFVSDCLKTKKHWNSFNTALFLNYDDLIVQLNENNKVKRLDSVTIKELSNEDLKCNQCTYVAKNMPSLKQHLLEHYEKKKKKTINRE</sequence>
<evidence type="ECO:0000259" key="1">
    <source>
        <dbReference type="Pfam" id="PF16278"/>
    </source>
</evidence>
<dbReference type="PANTHER" id="PTHR12486">
    <property type="entry name" value="APRATAXIN-RELATED"/>
    <property type="match status" value="1"/>
</dbReference>
<name>A0A9J7D735_MUSDO</name>
<organism evidence="2 3">
    <name type="scientific">Musca domestica</name>
    <name type="common">House fly</name>
    <dbReference type="NCBI Taxonomy" id="7370"/>
    <lineage>
        <taxon>Eukaryota</taxon>
        <taxon>Metazoa</taxon>
        <taxon>Ecdysozoa</taxon>
        <taxon>Arthropoda</taxon>
        <taxon>Hexapoda</taxon>
        <taxon>Insecta</taxon>
        <taxon>Pterygota</taxon>
        <taxon>Neoptera</taxon>
        <taxon>Endopterygota</taxon>
        <taxon>Diptera</taxon>
        <taxon>Brachycera</taxon>
        <taxon>Muscomorpha</taxon>
        <taxon>Muscoidea</taxon>
        <taxon>Muscidae</taxon>
        <taxon>Musca</taxon>
    </lineage>
</organism>
<dbReference type="PANTHER" id="PTHR12486:SF4">
    <property type="entry name" value="APRATAXIN"/>
    <property type="match status" value="1"/>
</dbReference>
<dbReference type="Pfam" id="PF16278">
    <property type="entry name" value="zf-C2HE"/>
    <property type="match status" value="1"/>
</dbReference>
<dbReference type="Proteomes" id="UP001652621">
    <property type="component" value="Unplaced"/>
</dbReference>
<dbReference type="OrthoDB" id="3512845at2759"/>
<dbReference type="VEuPathDB" id="VectorBase:MDOA004975"/>
<dbReference type="eggNOG" id="KOG0562">
    <property type="taxonomic scope" value="Eukaryota"/>
</dbReference>
<accession>A0A9J7D735</accession>
<protein>
    <submittedName>
        <fullName evidence="3">Aprataxin-like protein</fullName>
    </submittedName>
</protein>
<proteinExistence type="predicted"/>
<evidence type="ECO:0000313" key="3">
    <source>
        <dbReference type="RefSeq" id="XP_011291213.2"/>
    </source>
</evidence>
<evidence type="ECO:0000313" key="2">
    <source>
        <dbReference type="Proteomes" id="UP001652621"/>
    </source>
</evidence>
<dbReference type="VEuPathDB" id="VectorBase:MDOMA2_017291"/>
<feature type="domain" description="Aprataxin C2HE/C2H2/C2HC zinc finger" evidence="1">
    <location>
        <begin position="121"/>
        <end position="182"/>
    </location>
</feature>
<dbReference type="Pfam" id="PF11969">
    <property type="entry name" value="DcpS_C"/>
    <property type="match status" value="1"/>
</dbReference>
<dbReference type="GeneID" id="101891634"/>